<dbReference type="SMART" id="SM00060">
    <property type="entry name" value="FN3"/>
    <property type="match status" value="4"/>
</dbReference>
<dbReference type="Pfam" id="PF00024">
    <property type="entry name" value="PAN_1"/>
    <property type="match status" value="1"/>
</dbReference>
<organism evidence="4 5">
    <name type="scientific">Porites evermanni</name>
    <dbReference type="NCBI Taxonomy" id="104178"/>
    <lineage>
        <taxon>Eukaryota</taxon>
        <taxon>Metazoa</taxon>
        <taxon>Cnidaria</taxon>
        <taxon>Anthozoa</taxon>
        <taxon>Hexacorallia</taxon>
        <taxon>Scleractinia</taxon>
        <taxon>Fungiina</taxon>
        <taxon>Poritidae</taxon>
        <taxon>Porites</taxon>
    </lineage>
</organism>
<dbReference type="Pfam" id="PF00041">
    <property type="entry name" value="fn3"/>
    <property type="match status" value="4"/>
</dbReference>
<feature type="domain" description="Fibronectin type-III" evidence="3">
    <location>
        <begin position="428"/>
        <end position="522"/>
    </location>
</feature>
<dbReference type="Proteomes" id="UP001159427">
    <property type="component" value="Unassembled WGS sequence"/>
</dbReference>
<dbReference type="PANTHER" id="PTHR46708">
    <property type="entry name" value="TENASCIN"/>
    <property type="match status" value="1"/>
</dbReference>
<dbReference type="InterPro" id="IPR013783">
    <property type="entry name" value="Ig-like_fold"/>
</dbReference>
<dbReference type="InterPro" id="IPR003961">
    <property type="entry name" value="FN3_dom"/>
</dbReference>
<reference evidence="4 5" key="1">
    <citation type="submission" date="2022-05" db="EMBL/GenBank/DDBJ databases">
        <authorList>
            <consortium name="Genoscope - CEA"/>
            <person name="William W."/>
        </authorList>
    </citation>
    <scope>NUCLEOTIDE SEQUENCE [LARGE SCALE GENOMIC DNA]</scope>
</reference>
<keyword evidence="1" id="KW-0677">Repeat</keyword>
<dbReference type="CDD" id="cd00063">
    <property type="entry name" value="FN3"/>
    <property type="match status" value="4"/>
</dbReference>
<feature type="region of interest" description="Disordered" evidence="2">
    <location>
        <begin position="506"/>
        <end position="525"/>
    </location>
</feature>
<dbReference type="InterPro" id="IPR050991">
    <property type="entry name" value="ECM_Regulatory_Proteins"/>
</dbReference>
<evidence type="ECO:0000259" key="3">
    <source>
        <dbReference type="PROSITE" id="PS50853"/>
    </source>
</evidence>
<evidence type="ECO:0000313" key="5">
    <source>
        <dbReference type="Proteomes" id="UP001159427"/>
    </source>
</evidence>
<feature type="domain" description="Fibronectin type-III" evidence="3">
    <location>
        <begin position="1"/>
        <end position="93"/>
    </location>
</feature>
<keyword evidence="5" id="KW-1185">Reference proteome</keyword>
<feature type="non-terminal residue" evidence="4">
    <location>
        <position position="1"/>
    </location>
</feature>
<dbReference type="PROSITE" id="PS50853">
    <property type="entry name" value="FN3"/>
    <property type="match status" value="4"/>
</dbReference>
<proteinExistence type="predicted"/>
<feature type="domain" description="Fibronectin type-III" evidence="3">
    <location>
        <begin position="329"/>
        <end position="423"/>
    </location>
</feature>
<evidence type="ECO:0000256" key="2">
    <source>
        <dbReference type="SAM" id="MobiDB-lite"/>
    </source>
</evidence>
<dbReference type="EMBL" id="CALNXI010000025">
    <property type="protein sequence ID" value="CAH3015545.1"/>
    <property type="molecule type" value="Genomic_DNA"/>
</dbReference>
<protein>
    <recommendedName>
        <fullName evidence="3">Fibronectin type-III domain-containing protein</fullName>
    </recommendedName>
</protein>
<dbReference type="PANTHER" id="PTHR46708:SF2">
    <property type="entry name" value="FIBRONECTIN TYPE-III DOMAIN-CONTAINING PROTEIN"/>
    <property type="match status" value="1"/>
</dbReference>
<dbReference type="Gene3D" id="2.60.40.10">
    <property type="entry name" value="Immunoglobulins"/>
    <property type="match status" value="4"/>
</dbReference>
<feature type="non-terminal residue" evidence="4">
    <location>
        <position position="525"/>
    </location>
</feature>
<dbReference type="InterPro" id="IPR036116">
    <property type="entry name" value="FN3_sf"/>
</dbReference>
<evidence type="ECO:0000256" key="1">
    <source>
        <dbReference type="ARBA" id="ARBA00022737"/>
    </source>
</evidence>
<gene>
    <name evidence="4" type="ORF">PEVE_00018403</name>
</gene>
<evidence type="ECO:0000313" key="4">
    <source>
        <dbReference type="EMBL" id="CAH3015545.1"/>
    </source>
</evidence>
<name>A0ABN8LIS1_9CNID</name>
<accession>A0ABN8LIS1</accession>
<sequence length="525" mass="59232">PQNVREINKTSRSILIAWDAVLTNSSKQQNYKVAYIRFKRITGAAIKTIQVYTVYANLTGLLHNTRYNITVLAYNEYGDGPSSELVVLKTDQGSPSPPLGFRAVNKTTTSIRLQWHHQQNSAITGYTVNYRPASSAEENQQSTVHGIHDQEEITITGLLINVTYILTIQASDKNGTGPASYPIFVTTSDGTVVKQTTKKTSVIGKMLQNFFYLKLIFIISQRKISALQPATENSYVLVGHVYQTLYVDDWLNCIHACYYDPRCTSYNYNKSAAANGLCELNACEPQDLCNIEKFLIYSPDFIFQRIRKCSVKIYSDLCFNTFPHMPVDRPQNIQKIKTTKTYIFISWDEVQSNEQNGEIQSYKVNYTSLADKIADPVTKTVLIPYANLTGLIPSTKYKVTVLASNTNGDGPQSDAVTLRTRNDKPSAPPANISVFNKTSTSILVTWDEVPNGKRYGRIHHYKVEYKYEHDNYTQNKEVDGLIRYLKIENLEKNAYYNITVSAATNRGYGPASEPLSEATEQDSKY</sequence>
<comment type="caution">
    <text evidence="4">The sequence shown here is derived from an EMBL/GenBank/DDBJ whole genome shotgun (WGS) entry which is preliminary data.</text>
</comment>
<dbReference type="InterPro" id="IPR003609">
    <property type="entry name" value="Pan_app"/>
</dbReference>
<feature type="domain" description="Fibronectin type-III" evidence="3">
    <location>
        <begin position="97"/>
        <end position="190"/>
    </location>
</feature>
<dbReference type="SUPFAM" id="SSF49265">
    <property type="entry name" value="Fibronectin type III"/>
    <property type="match status" value="2"/>
</dbReference>